<dbReference type="InterPro" id="IPR053714">
    <property type="entry name" value="Iso_Racemase_Enz_sf"/>
</dbReference>
<name>A0A7Y5Z454_9PSED</name>
<dbReference type="Gene3D" id="3.40.50.12500">
    <property type="match status" value="1"/>
</dbReference>
<evidence type="ECO:0000313" key="2">
    <source>
        <dbReference type="EMBL" id="NUT85253.1"/>
    </source>
</evidence>
<dbReference type="Pfam" id="PF01177">
    <property type="entry name" value="Asp_Glu_race"/>
    <property type="match status" value="1"/>
</dbReference>
<dbReference type="GO" id="GO:0047661">
    <property type="term" value="F:amino-acid racemase activity"/>
    <property type="evidence" value="ECO:0007669"/>
    <property type="project" value="InterPro"/>
</dbReference>
<dbReference type="RefSeq" id="WP_175361529.1">
    <property type="nucleotide sequence ID" value="NZ_JABFMR010000001.1"/>
</dbReference>
<dbReference type="InterPro" id="IPR015942">
    <property type="entry name" value="Asp/Glu/hydantoin_racemase"/>
</dbReference>
<accession>A0A7Y5Z454</accession>
<dbReference type="AlphaFoldDB" id="A0A7Y5Z454"/>
<dbReference type="EMBL" id="JABFMR010000001">
    <property type="protein sequence ID" value="NUT85253.1"/>
    <property type="molecule type" value="Genomic_DNA"/>
</dbReference>
<proteinExistence type="inferred from homology"/>
<sequence>MTQRIAFIHTVGFLVEEFRARMRAEMSTADCFHVLDESLLQDLLRGVPQPQVYQRVVDQIVLAARAQPDLIVVTCSSTSPAVDIARSVVSQPILKIDDPMASEAVRRGARIGLLCTATSTVEPSRALLHAHAAAQGRDITIKTVLCPDAYQALMAGDRARHDGILLEAAIGVSNEVDVLVLAQASLAHLRDLLAAELKFPVLASPSLLMGEIARRCAE</sequence>
<evidence type="ECO:0000256" key="1">
    <source>
        <dbReference type="ARBA" id="ARBA00038414"/>
    </source>
</evidence>
<protein>
    <submittedName>
        <fullName evidence="2">Asp/Glu/hydantoin racemase</fullName>
    </submittedName>
</protein>
<reference evidence="2 3" key="1">
    <citation type="journal article" date="2020" name="Front. Plant Sci.">
        <title>Isolation of Rhizosphere Bacteria That Improve Quality and Water Stress Tolerance in Greenhouse Ornamentals.</title>
        <authorList>
            <person name="Nordstedt N.P."/>
            <person name="Jones M.L."/>
        </authorList>
    </citation>
    <scope>NUCLEOTIDE SEQUENCE [LARGE SCALE GENOMIC DNA]</scope>
    <source>
        <strain evidence="2 3">C7D2</strain>
    </source>
</reference>
<dbReference type="Proteomes" id="UP000536720">
    <property type="component" value="Unassembled WGS sequence"/>
</dbReference>
<comment type="similarity">
    <text evidence="1">Belongs to the HyuE racemase family.</text>
</comment>
<evidence type="ECO:0000313" key="3">
    <source>
        <dbReference type="Proteomes" id="UP000536720"/>
    </source>
</evidence>
<organism evidence="2 3">
    <name type="scientific">Pseudomonas corrugata</name>
    <dbReference type="NCBI Taxonomy" id="47879"/>
    <lineage>
        <taxon>Bacteria</taxon>
        <taxon>Pseudomonadati</taxon>
        <taxon>Pseudomonadota</taxon>
        <taxon>Gammaproteobacteria</taxon>
        <taxon>Pseudomonadales</taxon>
        <taxon>Pseudomonadaceae</taxon>
        <taxon>Pseudomonas</taxon>
    </lineage>
</organism>
<gene>
    <name evidence="2" type="ORF">HNO91_02395</name>
</gene>
<comment type="caution">
    <text evidence="2">The sequence shown here is derived from an EMBL/GenBank/DDBJ whole genome shotgun (WGS) entry which is preliminary data.</text>
</comment>